<protein>
    <submittedName>
        <fullName evidence="8">NUDIX domain-containing protein</fullName>
    </submittedName>
</protein>
<evidence type="ECO:0000256" key="6">
    <source>
        <dbReference type="RuleBase" id="RU003476"/>
    </source>
</evidence>
<dbReference type="InterPro" id="IPR015797">
    <property type="entry name" value="NUDIX_hydrolase-like_dom_sf"/>
</dbReference>
<keyword evidence="4 6" id="KW-0378">Hydrolase</keyword>
<dbReference type="Gene3D" id="3.90.79.10">
    <property type="entry name" value="Nucleoside Triphosphate Pyrophosphohydrolase"/>
    <property type="match status" value="1"/>
</dbReference>
<keyword evidence="9" id="KW-1185">Reference proteome</keyword>
<evidence type="ECO:0000313" key="9">
    <source>
        <dbReference type="Proteomes" id="UP001589836"/>
    </source>
</evidence>
<dbReference type="InterPro" id="IPR020476">
    <property type="entry name" value="Nudix_hydrolase"/>
</dbReference>
<accession>A0ABV6LT36</accession>
<keyword evidence="5" id="KW-0460">Magnesium</keyword>
<proteinExistence type="inferred from homology"/>
<evidence type="ECO:0000313" key="8">
    <source>
        <dbReference type="EMBL" id="MFC0525499.1"/>
    </source>
</evidence>
<sequence length="154" mass="18016">MQRVTNCILNHNGKMLMLQKPRRGWYVAPGGKMELGEHVKQAAQREFFEETGLTLQEPELRGVFTFVIKHEDEVVQEWMMFTFYCEQYTGQLLEQSPEGALEWVDMADVLHKPMAEGDRYYMQHISSSERIIYGTFTYTPDFQLLDVKLDPDSP</sequence>
<comment type="similarity">
    <text evidence="2 6">Belongs to the Nudix hydrolase family.</text>
</comment>
<dbReference type="Pfam" id="PF00293">
    <property type="entry name" value="NUDIX"/>
    <property type="match status" value="1"/>
</dbReference>
<dbReference type="InterPro" id="IPR000086">
    <property type="entry name" value="NUDIX_hydrolase_dom"/>
</dbReference>
<dbReference type="PRINTS" id="PR00502">
    <property type="entry name" value="NUDIXFAMILY"/>
</dbReference>
<keyword evidence="3" id="KW-0479">Metal-binding</keyword>
<name>A0ABV6LT36_9BACI</name>
<evidence type="ECO:0000256" key="5">
    <source>
        <dbReference type="ARBA" id="ARBA00022842"/>
    </source>
</evidence>
<dbReference type="PANTHER" id="PTHR43758">
    <property type="entry name" value="7,8-DIHYDRO-8-OXOGUANINE TRIPHOSPHATASE"/>
    <property type="match status" value="1"/>
</dbReference>
<dbReference type="PANTHER" id="PTHR43758:SF2">
    <property type="entry name" value="OXIDIZED PURINE NUCLEOSIDE TRIPHOSPHATE HYDROLASE"/>
    <property type="match status" value="1"/>
</dbReference>
<dbReference type="RefSeq" id="WP_377350841.1">
    <property type="nucleotide sequence ID" value="NZ_JBHLTP010000013.1"/>
</dbReference>
<dbReference type="InterPro" id="IPR020084">
    <property type="entry name" value="NUDIX_hydrolase_CS"/>
</dbReference>
<dbReference type="PROSITE" id="PS51462">
    <property type="entry name" value="NUDIX"/>
    <property type="match status" value="1"/>
</dbReference>
<evidence type="ECO:0000256" key="1">
    <source>
        <dbReference type="ARBA" id="ARBA00001946"/>
    </source>
</evidence>
<evidence type="ECO:0000259" key="7">
    <source>
        <dbReference type="PROSITE" id="PS51462"/>
    </source>
</evidence>
<dbReference type="EMBL" id="JBHLTP010000013">
    <property type="protein sequence ID" value="MFC0525499.1"/>
    <property type="molecule type" value="Genomic_DNA"/>
</dbReference>
<organism evidence="8 9">
    <name type="scientific">Pontibacillus salicampi</name>
    <dbReference type="NCBI Taxonomy" id="1449801"/>
    <lineage>
        <taxon>Bacteria</taxon>
        <taxon>Bacillati</taxon>
        <taxon>Bacillota</taxon>
        <taxon>Bacilli</taxon>
        <taxon>Bacillales</taxon>
        <taxon>Bacillaceae</taxon>
        <taxon>Pontibacillus</taxon>
    </lineage>
</organism>
<evidence type="ECO:0000256" key="4">
    <source>
        <dbReference type="ARBA" id="ARBA00022801"/>
    </source>
</evidence>
<dbReference type="SUPFAM" id="SSF55811">
    <property type="entry name" value="Nudix"/>
    <property type="match status" value="1"/>
</dbReference>
<comment type="caution">
    <text evidence="8">The sequence shown here is derived from an EMBL/GenBank/DDBJ whole genome shotgun (WGS) entry which is preliminary data.</text>
</comment>
<reference evidence="8 9" key="1">
    <citation type="submission" date="2024-09" db="EMBL/GenBank/DDBJ databases">
        <authorList>
            <person name="Sun Q."/>
            <person name="Mori K."/>
        </authorList>
    </citation>
    <scope>NUCLEOTIDE SEQUENCE [LARGE SCALE GENOMIC DNA]</scope>
    <source>
        <strain evidence="8 9">NCAIM B.02529</strain>
    </source>
</reference>
<dbReference type="CDD" id="cd18886">
    <property type="entry name" value="NUDIX_MutT_Nudt1"/>
    <property type="match status" value="1"/>
</dbReference>
<feature type="domain" description="Nudix hydrolase" evidence="7">
    <location>
        <begin position="1"/>
        <end position="126"/>
    </location>
</feature>
<comment type="cofactor">
    <cofactor evidence="1">
        <name>Mg(2+)</name>
        <dbReference type="ChEBI" id="CHEBI:18420"/>
    </cofactor>
</comment>
<evidence type="ECO:0000256" key="2">
    <source>
        <dbReference type="ARBA" id="ARBA00005582"/>
    </source>
</evidence>
<evidence type="ECO:0000256" key="3">
    <source>
        <dbReference type="ARBA" id="ARBA00022723"/>
    </source>
</evidence>
<dbReference type="PROSITE" id="PS00893">
    <property type="entry name" value="NUDIX_BOX"/>
    <property type="match status" value="1"/>
</dbReference>
<gene>
    <name evidence="8" type="ORF">ACFFGV_18090</name>
</gene>
<dbReference type="Proteomes" id="UP001589836">
    <property type="component" value="Unassembled WGS sequence"/>
</dbReference>